<dbReference type="InterPro" id="IPR004447">
    <property type="entry name" value="Peptidase_S41A"/>
</dbReference>
<evidence type="ECO:0000256" key="1">
    <source>
        <dbReference type="ARBA" id="ARBA00009179"/>
    </source>
</evidence>
<keyword evidence="3" id="KW-0378">Hydrolase</keyword>
<dbReference type="Gene3D" id="2.30.42.10">
    <property type="match status" value="1"/>
</dbReference>
<dbReference type="GO" id="GO:0030288">
    <property type="term" value="C:outer membrane-bounded periplasmic space"/>
    <property type="evidence" value="ECO:0007669"/>
    <property type="project" value="TreeGrafter"/>
</dbReference>
<keyword evidence="2" id="KW-0645">Protease</keyword>
<dbReference type="AlphaFoldDB" id="A0A644XDJ2"/>
<gene>
    <name evidence="7" type="ORF">SDC9_58605</name>
</gene>
<reference evidence="7" key="1">
    <citation type="submission" date="2019-08" db="EMBL/GenBank/DDBJ databases">
        <authorList>
            <person name="Kucharzyk K."/>
            <person name="Murdoch R.W."/>
            <person name="Higgins S."/>
            <person name="Loffler F."/>
        </authorList>
    </citation>
    <scope>NUCLEOTIDE SEQUENCE</scope>
</reference>
<organism evidence="7">
    <name type="scientific">bioreactor metagenome</name>
    <dbReference type="NCBI Taxonomy" id="1076179"/>
    <lineage>
        <taxon>unclassified sequences</taxon>
        <taxon>metagenomes</taxon>
        <taxon>ecological metagenomes</taxon>
    </lineage>
</organism>
<dbReference type="Pfam" id="PF13180">
    <property type="entry name" value="PDZ_2"/>
    <property type="match status" value="1"/>
</dbReference>
<dbReference type="CDD" id="cd07560">
    <property type="entry name" value="Peptidase_S41_CPP"/>
    <property type="match status" value="1"/>
</dbReference>
<dbReference type="NCBIfam" id="TIGR00225">
    <property type="entry name" value="prc"/>
    <property type="match status" value="1"/>
</dbReference>
<keyword evidence="5" id="KW-0472">Membrane</keyword>
<dbReference type="Gene3D" id="3.30.750.44">
    <property type="match status" value="1"/>
</dbReference>
<dbReference type="InterPro" id="IPR036034">
    <property type="entry name" value="PDZ_sf"/>
</dbReference>
<dbReference type="InterPro" id="IPR029045">
    <property type="entry name" value="ClpP/crotonase-like_dom_sf"/>
</dbReference>
<evidence type="ECO:0000259" key="6">
    <source>
        <dbReference type="PROSITE" id="PS50106"/>
    </source>
</evidence>
<dbReference type="PANTHER" id="PTHR32060:SF30">
    <property type="entry name" value="CARBOXY-TERMINAL PROCESSING PROTEASE CTPA"/>
    <property type="match status" value="1"/>
</dbReference>
<evidence type="ECO:0000256" key="5">
    <source>
        <dbReference type="SAM" id="Phobius"/>
    </source>
</evidence>
<feature type="transmembrane region" description="Helical" evidence="5">
    <location>
        <begin position="12"/>
        <end position="32"/>
    </location>
</feature>
<dbReference type="Pfam" id="PF03572">
    <property type="entry name" value="Peptidase_S41"/>
    <property type="match status" value="1"/>
</dbReference>
<dbReference type="GO" id="GO:0004175">
    <property type="term" value="F:endopeptidase activity"/>
    <property type="evidence" value="ECO:0007669"/>
    <property type="project" value="TreeGrafter"/>
</dbReference>
<dbReference type="PROSITE" id="PS50106">
    <property type="entry name" value="PDZ"/>
    <property type="match status" value="1"/>
</dbReference>
<comment type="similarity">
    <text evidence="1">Belongs to the peptidase S41A family.</text>
</comment>
<dbReference type="SUPFAM" id="SSF50156">
    <property type="entry name" value="PDZ domain-like"/>
    <property type="match status" value="1"/>
</dbReference>
<keyword evidence="5" id="KW-1133">Transmembrane helix</keyword>
<dbReference type="CDD" id="cd06782">
    <property type="entry name" value="cpPDZ_CPP-like"/>
    <property type="match status" value="1"/>
</dbReference>
<keyword evidence="4" id="KW-0720">Serine protease</keyword>
<evidence type="ECO:0000313" key="7">
    <source>
        <dbReference type="EMBL" id="MPM12253.1"/>
    </source>
</evidence>
<comment type="caution">
    <text evidence="7">The sequence shown here is derived from an EMBL/GenBank/DDBJ whole genome shotgun (WGS) entry which is preliminary data.</text>
</comment>
<dbReference type="SUPFAM" id="SSF52096">
    <property type="entry name" value="ClpP/crotonase"/>
    <property type="match status" value="1"/>
</dbReference>
<dbReference type="GO" id="GO:0008236">
    <property type="term" value="F:serine-type peptidase activity"/>
    <property type="evidence" value="ECO:0007669"/>
    <property type="project" value="UniProtKB-KW"/>
</dbReference>
<dbReference type="InterPro" id="IPR001478">
    <property type="entry name" value="PDZ"/>
</dbReference>
<dbReference type="GO" id="GO:0006508">
    <property type="term" value="P:proteolysis"/>
    <property type="evidence" value="ECO:0007669"/>
    <property type="project" value="UniProtKB-KW"/>
</dbReference>
<dbReference type="InterPro" id="IPR005151">
    <property type="entry name" value="Tail-specific_protease"/>
</dbReference>
<protein>
    <recommendedName>
        <fullName evidence="6">PDZ domain-containing protein</fullName>
    </recommendedName>
</protein>
<dbReference type="PANTHER" id="PTHR32060">
    <property type="entry name" value="TAIL-SPECIFIC PROTEASE"/>
    <property type="match status" value="1"/>
</dbReference>
<proteinExistence type="inferred from homology"/>
<evidence type="ECO:0000256" key="3">
    <source>
        <dbReference type="ARBA" id="ARBA00022801"/>
    </source>
</evidence>
<dbReference type="Gene3D" id="3.90.226.10">
    <property type="entry name" value="2-enoyl-CoA Hydratase, Chain A, domain 1"/>
    <property type="match status" value="1"/>
</dbReference>
<dbReference type="SMART" id="SM00245">
    <property type="entry name" value="TSPc"/>
    <property type="match status" value="1"/>
</dbReference>
<keyword evidence="5" id="KW-0812">Transmembrane</keyword>
<dbReference type="GO" id="GO:0007165">
    <property type="term" value="P:signal transduction"/>
    <property type="evidence" value="ECO:0007669"/>
    <property type="project" value="TreeGrafter"/>
</dbReference>
<dbReference type="EMBL" id="VSSQ01001944">
    <property type="protein sequence ID" value="MPM12253.1"/>
    <property type="molecule type" value="Genomic_DNA"/>
</dbReference>
<evidence type="ECO:0000256" key="2">
    <source>
        <dbReference type="ARBA" id="ARBA00022670"/>
    </source>
</evidence>
<accession>A0A644XDJ2</accession>
<sequence>MSPEKKIKTWLPLWIGLGIALGILIGSIYSQFGNTGKVDGTGKIDAIFNYINKSYVDTVNIRQLVEEALPKIVQELDPHSAYISASEMKRLNEDLEGHFSGIGVSFYVLSDTIVVTSIVPGGPSEAAGIQQWDRIVNVNDTLIAGRKITNADVLQKLRGEKGSEVKLGIKRNDDTKLIDITVTRGDIPMNSVQAAYMQTNTIGYIKVGTFGFNTFNEFISALSKLKSQGAHSFVIDLRGNSGGSLEIVVAMVNEFLHKGDLIVYADGRNFPRQDSYANGSGTSKEDDVVILIDELSASASEIFAGAIQDNDRGLVMGRRSFGKGLVQSQRNFPDGSAVRLTVARYYTPSGRSIQRKYEKGKYDEYELEALNRYMQGDYVNSDTASTLIPFKTEGGRTVFGGDGIMPDVFIARDTIGMNSYFNTIANKDFIQEYAVTYSDMHKHKLSEFQSAEDLARHLYKQPLLMNLVSYADNKGVRPRPYYIEESRKLFERHLVAYIVRNFFGEESYFSVYMQDDVLMKNAVDFIERGLAKPESVVQERYKSISLGLRVSFPVPKEFGSLFYV</sequence>
<name>A0A644XDJ2_9ZZZZ</name>
<evidence type="ECO:0000256" key="4">
    <source>
        <dbReference type="ARBA" id="ARBA00022825"/>
    </source>
</evidence>
<dbReference type="SMART" id="SM00228">
    <property type="entry name" value="PDZ"/>
    <property type="match status" value="1"/>
</dbReference>
<feature type="domain" description="PDZ" evidence="6">
    <location>
        <begin position="88"/>
        <end position="158"/>
    </location>
</feature>